<dbReference type="PANTHER" id="PTHR19861">
    <property type="entry name" value="WD40 REPEAT PROTEIN SWD2"/>
    <property type="match status" value="1"/>
</dbReference>
<evidence type="ECO:0000313" key="6">
    <source>
        <dbReference type="EMBL" id="SBS91319.1"/>
    </source>
</evidence>
<dbReference type="Proteomes" id="UP000078597">
    <property type="component" value="Unassembled WGS sequence"/>
</dbReference>
<reference evidence="7" key="1">
    <citation type="submission" date="2016-05" db="EMBL/GenBank/DDBJ databases">
        <authorList>
            <person name="Naeem Raeece"/>
        </authorList>
    </citation>
    <scope>NUCLEOTIDE SEQUENCE [LARGE SCALE GENOMIC DNA]</scope>
</reference>
<dbReference type="GO" id="GO:0016070">
    <property type="term" value="P:RNA metabolic process"/>
    <property type="evidence" value="ECO:0007669"/>
    <property type="project" value="UniProtKB-ARBA"/>
</dbReference>
<dbReference type="GO" id="GO:0048188">
    <property type="term" value="C:Set1C/COMPASS complex"/>
    <property type="evidence" value="ECO:0007669"/>
    <property type="project" value="TreeGrafter"/>
</dbReference>
<keyword evidence="4" id="KW-0677">Repeat</keyword>
<evidence type="ECO:0000256" key="5">
    <source>
        <dbReference type="ARBA" id="ARBA00023242"/>
    </source>
</evidence>
<dbReference type="EMBL" id="FLQW01001749">
    <property type="protein sequence ID" value="SBS91319.1"/>
    <property type="molecule type" value="Genomic_DNA"/>
</dbReference>
<accession>A0A1A8WGW9</accession>
<evidence type="ECO:0000256" key="2">
    <source>
        <dbReference type="ARBA" id="ARBA00005616"/>
    </source>
</evidence>
<dbReference type="InterPro" id="IPR036322">
    <property type="entry name" value="WD40_repeat_dom_sf"/>
</dbReference>
<dbReference type="InterPro" id="IPR015943">
    <property type="entry name" value="WD40/YVTN_repeat-like_dom_sf"/>
</dbReference>
<dbReference type="SUPFAM" id="SSF50978">
    <property type="entry name" value="WD40 repeat-like"/>
    <property type="match status" value="1"/>
</dbReference>
<dbReference type="Gene3D" id="2.130.10.10">
    <property type="entry name" value="YVTN repeat-like/Quinoprotein amine dehydrogenase"/>
    <property type="match status" value="2"/>
</dbReference>
<dbReference type="GO" id="GO:0003682">
    <property type="term" value="F:chromatin binding"/>
    <property type="evidence" value="ECO:0007669"/>
    <property type="project" value="TreeGrafter"/>
</dbReference>
<dbReference type="VEuPathDB" id="PlasmoDB:PmUG01_14077000"/>
<evidence type="ECO:0000313" key="7">
    <source>
        <dbReference type="Proteomes" id="UP000078597"/>
    </source>
</evidence>
<comment type="similarity">
    <text evidence="2">Belongs to the WD repeat SWD2 family.</text>
</comment>
<dbReference type="InterPro" id="IPR037867">
    <property type="entry name" value="Swd2/WDR82"/>
</dbReference>
<sequence>MNTVSYKKIKLTDDVVKKFEVLRAFKYKQSITKNISWSYNGELLLTSNANDSITVYSLVKGNSIKTLHSKNCGVDVVRFLSNTNDVIVCSTKSNNLEHKQFLRFWDVKENKYLKSLPQNGNICELNGINVNQNKKLMLVNSDDGHVKLYYFNCDTPLILYKSDFMRPVSSFDNEGVIFAASYGKKEIHFYDILMYDRGEYNIFNLKNNMNNDEFITNLFFTPNNKFIIVSTNENNHFKIDSITGNFICSYKYPDSICSEQSNSDDLINSYMHMIKNKIKKKERKNKEMKNTLTSFLTHNNTYDHLLNGSNNEDLNLNSTYEPSNSCNIFIPTISPDGQYVMCGWKDSGIHVWNEEGNYVTSLYGHEGPPNNVSFNPKCSILASSKESTDIGKCAF</sequence>
<dbReference type="PANTHER" id="PTHR19861:SF0">
    <property type="entry name" value="WD REPEAT-CONTAINING PROTEIN 82"/>
    <property type="match status" value="1"/>
</dbReference>
<keyword evidence="3" id="KW-0853">WD repeat</keyword>
<protein>
    <submittedName>
        <fullName evidence="6">WD repeat-containing protein 82, putative (WDR82)</fullName>
    </submittedName>
</protein>
<dbReference type="SMART" id="SM00320">
    <property type="entry name" value="WD40"/>
    <property type="match status" value="5"/>
</dbReference>
<dbReference type="AlphaFoldDB" id="A0A1A8WGW9"/>
<organism evidence="6 7">
    <name type="scientific">Plasmodium malariae</name>
    <dbReference type="NCBI Taxonomy" id="5858"/>
    <lineage>
        <taxon>Eukaryota</taxon>
        <taxon>Sar</taxon>
        <taxon>Alveolata</taxon>
        <taxon>Apicomplexa</taxon>
        <taxon>Aconoidasida</taxon>
        <taxon>Haemosporida</taxon>
        <taxon>Plasmodiidae</taxon>
        <taxon>Plasmodium</taxon>
        <taxon>Plasmodium (Plasmodium)</taxon>
    </lineage>
</organism>
<gene>
    <name evidence="6" type="ORF">PMALA_032570</name>
</gene>
<name>A0A1A8WGW9_PLAMA</name>
<keyword evidence="5" id="KW-0539">Nucleus</keyword>
<comment type="subcellular location">
    <subcellularLocation>
        <location evidence="1">Nucleus</location>
    </subcellularLocation>
</comment>
<evidence type="ECO:0000256" key="4">
    <source>
        <dbReference type="ARBA" id="ARBA00022737"/>
    </source>
</evidence>
<evidence type="ECO:0000256" key="3">
    <source>
        <dbReference type="ARBA" id="ARBA00022574"/>
    </source>
</evidence>
<proteinExistence type="inferred from homology"/>
<evidence type="ECO:0000256" key="1">
    <source>
        <dbReference type="ARBA" id="ARBA00004123"/>
    </source>
</evidence>
<dbReference type="InterPro" id="IPR001680">
    <property type="entry name" value="WD40_rpt"/>
</dbReference>